<organism evidence="24 25">
    <name type="scientific">Nothobranchius furzeri</name>
    <name type="common">Turquoise killifish</name>
    <dbReference type="NCBI Taxonomy" id="105023"/>
    <lineage>
        <taxon>Eukaryota</taxon>
        <taxon>Metazoa</taxon>
        <taxon>Chordata</taxon>
        <taxon>Craniata</taxon>
        <taxon>Vertebrata</taxon>
        <taxon>Euteleostomi</taxon>
        <taxon>Actinopterygii</taxon>
        <taxon>Neopterygii</taxon>
        <taxon>Teleostei</taxon>
        <taxon>Neoteleostei</taxon>
        <taxon>Acanthomorphata</taxon>
        <taxon>Ovalentaria</taxon>
        <taxon>Atherinomorphae</taxon>
        <taxon>Cyprinodontiformes</taxon>
        <taxon>Nothobranchiidae</taxon>
        <taxon>Nothobranchius</taxon>
    </lineage>
</organism>
<evidence type="ECO:0000256" key="4">
    <source>
        <dbReference type="ARBA" id="ARBA00004527"/>
    </source>
</evidence>
<feature type="compositionally biased region" description="Polar residues" evidence="23">
    <location>
        <begin position="412"/>
        <end position="422"/>
    </location>
</feature>
<evidence type="ECO:0000313" key="25">
    <source>
        <dbReference type="Proteomes" id="UP000694548"/>
    </source>
</evidence>
<evidence type="ECO:0000256" key="6">
    <source>
        <dbReference type="ARBA" id="ARBA00005756"/>
    </source>
</evidence>
<gene>
    <name evidence="24" type="primary">LOC107374560</name>
</gene>
<evidence type="ECO:0000256" key="3">
    <source>
        <dbReference type="ARBA" id="ARBA00004489"/>
    </source>
</evidence>
<evidence type="ECO:0000256" key="11">
    <source>
        <dbReference type="ARBA" id="ARBA00023018"/>
    </source>
</evidence>
<keyword evidence="7" id="KW-1003">Cell membrane</keyword>
<keyword evidence="16" id="KW-0449">Lipoprotein</keyword>
<feature type="compositionally biased region" description="Polar residues" evidence="23">
    <location>
        <begin position="520"/>
        <end position="532"/>
    </location>
</feature>
<feature type="compositionally biased region" description="Basic and acidic residues" evidence="23">
    <location>
        <begin position="533"/>
        <end position="545"/>
    </location>
</feature>
<dbReference type="AlphaFoldDB" id="A0A8C6LK45"/>
<dbReference type="Ensembl" id="ENSNFUT00015020977.1">
    <property type="protein sequence ID" value="ENSNFUP00015020044.1"/>
    <property type="gene ID" value="ENSNFUG00015009714.1"/>
</dbReference>
<evidence type="ECO:0000256" key="18">
    <source>
        <dbReference type="ARBA" id="ARBA00037796"/>
    </source>
</evidence>
<dbReference type="PANTHER" id="PTHR10498:SF6">
    <property type="entry name" value="PARALEMMIN-1"/>
    <property type="match status" value="1"/>
</dbReference>
<proteinExistence type="inferred from homology"/>
<evidence type="ECO:0000256" key="10">
    <source>
        <dbReference type="ARBA" id="ARBA00022960"/>
    </source>
</evidence>
<feature type="region of interest" description="Disordered" evidence="23">
    <location>
        <begin position="149"/>
        <end position="168"/>
    </location>
</feature>
<keyword evidence="25" id="KW-1185">Reference proteome</keyword>
<dbReference type="Pfam" id="PF03285">
    <property type="entry name" value="Paralemmin"/>
    <property type="match status" value="1"/>
</dbReference>
<dbReference type="GO" id="GO:0016327">
    <property type="term" value="C:apicolateral plasma membrane"/>
    <property type="evidence" value="ECO:0007669"/>
    <property type="project" value="UniProtKB-SubCell"/>
</dbReference>
<reference evidence="24" key="2">
    <citation type="submission" date="2025-09" db="UniProtKB">
        <authorList>
            <consortium name="Ensembl"/>
        </authorList>
    </citation>
    <scope>IDENTIFICATION</scope>
</reference>
<keyword evidence="10" id="KW-0133">Cell shape</keyword>
<evidence type="ECO:0000256" key="23">
    <source>
        <dbReference type="SAM" id="MobiDB-lite"/>
    </source>
</evidence>
<dbReference type="GeneTree" id="ENSGT00940000160580"/>
<dbReference type="CTD" id="550557"/>
<comment type="similarity">
    <text evidence="6">Belongs to the paralemmin family.</text>
</comment>
<evidence type="ECO:0000256" key="9">
    <source>
        <dbReference type="ARBA" id="ARBA00022553"/>
    </source>
</evidence>
<dbReference type="GO" id="GO:0043197">
    <property type="term" value="C:dendritic spine"/>
    <property type="evidence" value="ECO:0007669"/>
    <property type="project" value="UniProtKB-SubCell"/>
</dbReference>
<dbReference type="Proteomes" id="UP000694548">
    <property type="component" value="Unassembled WGS sequence"/>
</dbReference>
<evidence type="ECO:0000313" key="24">
    <source>
        <dbReference type="Ensembl" id="ENSNFUP00015020044.1"/>
    </source>
</evidence>
<comment type="subunit">
    <text evidence="20">Interacts with dopamine receptor DRD3.</text>
</comment>
<evidence type="ECO:0000256" key="21">
    <source>
        <dbReference type="ARBA" id="ARBA00040790"/>
    </source>
</evidence>
<dbReference type="GO" id="GO:0031527">
    <property type="term" value="C:filopodium membrane"/>
    <property type="evidence" value="ECO:0007669"/>
    <property type="project" value="UniProtKB-SubCell"/>
</dbReference>
<feature type="region of interest" description="Disordered" evidence="23">
    <location>
        <begin position="410"/>
        <end position="442"/>
    </location>
</feature>
<evidence type="ECO:0000256" key="22">
    <source>
        <dbReference type="ARBA" id="ARBA00041963"/>
    </source>
</evidence>
<comment type="subcellular location">
    <subcellularLocation>
        <location evidence="18">Apicolateral cell membrane</location>
        <topology evidence="18">Lipid-anchor</topology>
    </subcellularLocation>
    <subcellularLocation>
        <location evidence="19">Basolateral cell membrane</location>
        <topology evidence="19">Lipid-anchor</topology>
    </subcellularLocation>
    <subcellularLocation>
        <location evidence="2">Cell membrane</location>
        <topology evidence="2">Lipid-anchor</topology>
        <orientation evidence="2">Cytoplasmic side</orientation>
    </subcellularLocation>
    <subcellularLocation>
        <location evidence="3">Cell projection</location>
        <location evidence="3">Axon</location>
    </subcellularLocation>
    <subcellularLocation>
        <location evidence="1">Cell projection</location>
        <location evidence="1">Dendrite</location>
    </subcellularLocation>
    <subcellularLocation>
        <location evidence="5">Cell projection</location>
        <location evidence="5">Dendritic spine</location>
    </subcellularLocation>
    <subcellularLocation>
        <location evidence="4">Cell projection</location>
        <location evidence="4">Filopodium membrane</location>
        <topology evidence="4">Lipid-anchor</topology>
    </subcellularLocation>
</comment>
<keyword evidence="9" id="KW-0597">Phosphoprotein</keyword>
<evidence type="ECO:0000256" key="12">
    <source>
        <dbReference type="ARBA" id="ARBA00023054"/>
    </source>
</evidence>
<keyword evidence="14" id="KW-0564">Palmitate</keyword>
<keyword evidence="8" id="KW-0488">Methylation</keyword>
<evidence type="ECO:0000256" key="8">
    <source>
        <dbReference type="ARBA" id="ARBA00022481"/>
    </source>
</evidence>
<evidence type="ECO:0000256" key="19">
    <source>
        <dbReference type="ARBA" id="ARBA00037871"/>
    </source>
</evidence>
<keyword evidence="15" id="KW-0966">Cell projection</keyword>
<dbReference type="InterPro" id="IPR004965">
    <property type="entry name" value="Paralemmin"/>
</dbReference>
<evidence type="ECO:0000256" key="20">
    <source>
        <dbReference type="ARBA" id="ARBA00038823"/>
    </source>
</evidence>
<evidence type="ECO:0000256" key="5">
    <source>
        <dbReference type="ARBA" id="ARBA00004552"/>
    </source>
</evidence>
<evidence type="ECO:0000256" key="13">
    <source>
        <dbReference type="ARBA" id="ARBA00023136"/>
    </source>
</evidence>
<evidence type="ECO:0000256" key="15">
    <source>
        <dbReference type="ARBA" id="ARBA00023273"/>
    </source>
</evidence>
<reference evidence="24" key="1">
    <citation type="submission" date="2025-08" db="UniProtKB">
        <authorList>
            <consortium name="Ensembl"/>
        </authorList>
    </citation>
    <scope>IDENTIFICATION</scope>
</reference>
<keyword evidence="12" id="KW-0175">Coiled coil</keyword>
<sequence length="559" mass="60821">MCRRRGSSKSQRSRSCPRAQGPQEDCNQKSPRPPLERRRGSPQGATTSSRQSSRRYQRLPHRPARSLPPPSQQSPEPSDPGATNPAGDPTEPRDSYPTRQPPGLIRQTLKILDPLTRELRTLRQTKAPHSTPGLAGGGETKIYIIKGGPRRGEESKTPPDIYSHTQTQSHTPSLMLTHTHTQPDLQKCTPDTHSCSPYTPYSLWSRYCCTWGTTITGNQSSPLSAGVLMSRLPRPTLSTATHHPRPQHDGQLPSQLEQEVVSLDPGSECPVIKRTTVTPGIKSEDKVHKGSQVSQPGLRVGEMKKAMYSVEIKVERDRVTGETRILSTNTTLPVDLADLGVKVYEDEQKVVHEVNGEDAVQMLSSSQVDELLYKADEASMMSQTTLPKAKVQEEPGPSLGTVIGTMLDLMPRSSSDPPQGSTPDCPKGPVLDVPQGPTLDSPQGHFLGPLVATEITGMEANGGAELSVAEPSADNPVTMVFMGYQNVEDEDETKKVLGLQRMVKAELVLIDDVNRKVDSTALSSSPPISTKPPQEKVGDKEGGTVEVKEKQPCKCCSIM</sequence>
<dbReference type="OrthoDB" id="8964272at2759"/>
<name>A0A8C6LK45_NOTFU</name>
<dbReference type="GO" id="GO:0016323">
    <property type="term" value="C:basolateral plasma membrane"/>
    <property type="evidence" value="ECO:0007669"/>
    <property type="project" value="UniProtKB-SubCell"/>
</dbReference>
<evidence type="ECO:0000256" key="16">
    <source>
        <dbReference type="ARBA" id="ARBA00023288"/>
    </source>
</evidence>
<feature type="compositionally biased region" description="Basic residues" evidence="23">
    <location>
        <begin position="52"/>
        <end position="64"/>
    </location>
</feature>
<evidence type="ECO:0000256" key="14">
    <source>
        <dbReference type="ARBA" id="ARBA00023139"/>
    </source>
</evidence>
<accession>A0A8C6LK45</accession>
<evidence type="ECO:0000256" key="7">
    <source>
        <dbReference type="ARBA" id="ARBA00022475"/>
    </source>
</evidence>
<dbReference type="GO" id="GO:0030424">
    <property type="term" value="C:axon"/>
    <property type="evidence" value="ECO:0007669"/>
    <property type="project" value="UniProtKB-SubCell"/>
</dbReference>
<keyword evidence="11" id="KW-0770">Synapse</keyword>
<keyword evidence="17" id="KW-0636">Prenylation</keyword>
<keyword evidence="13" id="KW-0472">Membrane</keyword>
<evidence type="ECO:0000256" key="17">
    <source>
        <dbReference type="ARBA" id="ARBA00023289"/>
    </source>
</evidence>
<evidence type="ECO:0000256" key="1">
    <source>
        <dbReference type="ARBA" id="ARBA00004279"/>
    </source>
</evidence>
<feature type="region of interest" description="Disordered" evidence="23">
    <location>
        <begin position="519"/>
        <end position="545"/>
    </location>
</feature>
<evidence type="ECO:0000256" key="2">
    <source>
        <dbReference type="ARBA" id="ARBA00004342"/>
    </source>
</evidence>
<dbReference type="PANTHER" id="PTHR10498">
    <property type="entry name" value="PARALEMMIN-RELATED"/>
    <property type="match status" value="1"/>
</dbReference>
<dbReference type="GO" id="GO:0008360">
    <property type="term" value="P:regulation of cell shape"/>
    <property type="evidence" value="ECO:0007669"/>
    <property type="project" value="UniProtKB-KW"/>
</dbReference>
<feature type="region of interest" description="Disordered" evidence="23">
    <location>
        <begin position="1"/>
        <end position="106"/>
    </location>
</feature>
<protein>
    <recommendedName>
        <fullName evidence="21">Paralemmin-1</fullName>
    </recommendedName>
    <alternativeName>
        <fullName evidence="22">Paralemmin</fullName>
    </alternativeName>
</protein>